<keyword evidence="2" id="KW-0812">Transmembrane</keyword>
<accession>A0A5C4U3S1</accession>
<sequence>METWKHHHPELGLIEVDYGFAREFVQTYPDWPEEEASALKELGAPDTVVRRATLSAYQSRRRLQIRVNGEPRYRYKHPTRGNYPIPDRMVSNKLNSVRVGVDRSRPFIQLRFNAFNELIDVYFRRGEEVAELDPPAGSRAEKRREAMDANPIKRAIYPILGGMGRSGWAILWIFFFPWLMRKIEPYLPAWNLPDLPELPPVPNLPIYLPVPQWPQISLPVPSFNLPPLPHIQLPGWVEWMIENTNLWVPIVAGIVVGFLALRTKRKADQQKRQRLNAPAPAAVAGDDAADRHATHSPGRD</sequence>
<evidence type="ECO:0000256" key="2">
    <source>
        <dbReference type="SAM" id="Phobius"/>
    </source>
</evidence>
<feature type="transmembrane region" description="Helical" evidence="2">
    <location>
        <begin position="155"/>
        <end position="180"/>
    </location>
</feature>
<gene>
    <name evidence="3" type="ORF">FHE74_07370</name>
</gene>
<evidence type="ECO:0000313" key="4">
    <source>
        <dbReference type="Proteomes" id="UP000312032"/>
    </source>
</evidence>
<dbReference type="Proteomes" id="UP000312032">
    <property type="component" value="Unassembled WGS sequence"/>
</dbReference>
<reference evidence="3 4" key="1">
    <citation type="submission" date="2019-06" db="EMBL/GenBank/DDBJ databases">
        <authorList>
            <person name="Li J."/>
        </authorList>
    </citation>
    <scope>NUCLEOTIDE SEQUENCE [LARGE SCALE GENOMIC DNA]</scope>
    <source>
        <strain evidence="3 4">LMG 28165</strain>
    </source>
</reference>
<dbReference type="AlphaFoldDB" id="A0A5C4U3S1"/>
<keyword evidence="2" id="KW-1133">Transmembrane helix</keyword>
<evidence type="ECO:0000313" key="3">
    <source>
        <dbReference type="EMBL" id="TNL96832.1"/>
    </source>
</evidence>
<dbReference type="EMBL" id="VDHJ01000009">
    <property type="protein sequence ID" value="TNL96832.1"/>
    <property type="molecule type" value="Genomic_DNA"/>
</dbReference>
<comment type="caution">
    <text evidence="3">The sequence shown here is derived from an EMBL/GenBank/DDBJ whole genome shotgun (WGS) entry which is preliminary data.</text>
</comment>
<feature type="compositionally biased region" description="Low complexity" evidence="1">
    <location>
        <begin position="277"/>
        <end position="286"/>
    </location>
</feature>
<keyword evidence="2" id="KW-0472">Membrane</keyword>
<name>A0A5C4U3S1_9CORY</name>
<keyword evidence="4" id="KW-1185">Reference proteome</keyword>
<proteinExistence type="predicted"/>
<feature type="transmembrane region" description="Helical" evidence="2">
    <location>
        <begin position="246"/>
        <end position="263"/>
    </location>
</feature>
<dbReference type="RefSeq" id="WP_139465861.1">
    <property type="nucleotide sequence ID" value="NZ_VDHJ01000009.1"/>
</dbReference>
<organism evidence="3 4">
    <name type="scientific">Corynebacterium tapiri</name>
    <dbReference type="NCBI Taxonomy" id="1448266"/>
    <lineage>
        <taxon>Bacteria</taxon>
        <taxon>Bacillati</taxon>
        <taxon>Actinomycetota</taxon>
        <taxon>Actinomycetes</taxon>
        <taxon>Mycobacteriales</taxon>
        <taxon>Corynebacteriaceae</taxon>
        <taxon>Corynebacterium</taxon>
    </lineage>
</organism>
<dbReference type="OrthoDB" id="4424087at2"/>
<protein>
    <submittedName>
        <fullName evidence="3">Uncharacterized protein</fullName>
    </submittedName>
</protein>
<feature type="compositionally biased region" description="Basic and acidic residues" evidence="1">
    <location>
        <begin position="288"/>
        <end position="300"/>
    </location>
</feature>
<evidence type="ECO:0000256" key="1">
    <source>
        <dbReference type="SAM" id="MobiDB-lite"/>
    </source>
</evidence>
<feature type="region of interest" description="Disordered" evidence="1">
    <location>
        <begin position="269"/>
        <end position="300"/>
    </location>
</feature>